<evidence type="ECO:0000313" key="2">
    <source>
        <dbReference type="Proteomes" id="UP000215914"/>
    </source>
</evidence>
<dbReference type="Proteomes" id="UP000215914">
    <property type="component" value="Unassembled WGS sequence"/>
</dbReference>
<organism evidence="1 2">
    <name type="scientific">Helianthus annuus</name>
    <name type="common">Common sunflower</name>
    <dbReference type="NCBI Taxonomy" id="4232"/>
    <lineage>
        <taxon>Eukaryota</taxon>
        <taxon>Viridiplantae</taxon>
        <taxon>Streptophyta</taxon>
        <taxon>Embryophyta</taxon>
        <taxon>Tracheophyta</taxon>
        <taxon>Spermatophyta</taxon>
        <taxon>Magnoliopsida</taxon>
        <taxon>eudicotyledons</taxon>
        <taxon>Gunneridae</taxon>
        <taxon>Pentapetalae</taxon>
        <taxon>asterids</taxon>
        <taxon>campanulids</taxon>
        <taxon>Asterales</taxon>
        <taxon>Asteraceae</taxon>
        <taxon>Asteroideae</taxon>
        <taxon>Heliantheae alliance</taxon>
        <taxon>Heliantheae</taxon>
        <taxon>Helianthus</taxon>
    </lineage>
</organism>
<dbReference type="EMBL" id="MNCJ02000325">
    <property type="protein sequence ID" value="KAF5785355.1"/>
    <property type="molecule type" value="Genomic_DNA"/>
</dbReference>
<dbReference type="AlphaFoldDB" id="A0A9K3HWC2"/>
<name>A0A9K3HWC2_HELAN</name>
<comment type="caution">
    <text evidence="1">The sequence shown here is derived from an EMBL/GenBank/DDBJ whole genome shotgun (WGS) entry which is preliminary data.</text>
</comment>
<accession>A0A9K3HWC2</accession>
<reference evidence="1" key="2">
    <citation type="submission" date="2020-06" db="EMBL/GenBank/DDBJ databases">
        <title>Helianthus annuus Genome sequencing and assembly Release 2.</title>
        <authorList>
            <person name="Gouzy J."/>
            <person name="Langlade N."/>
            <person name="Munos S."/>
        </authorList>
    </citation>
    <scope>NUCLEOTIDE SEQUENCE</scope>
    <source>
        <tissue evidence="1">Leaves</tissue>
    </source>
</reference>
<evidence type="ECO:0000313" key="1">
    <source>
        <dbReference type="EMBL" id="KAF5785355.1"/>
    </source>
</evidence>
<protein>
    <submittedName>
        <fullName evidence="1">Uncharacterized protein</fullName>
    </submittedName>
</protein>
<gene>
    <name evidence="1" type="ORF">HanXRQr2_Chr10g0427701</name>
</gene>
<proteinExistence type="predicted"/>
<sequence length="98" mass="10917">MKRAMTNCGGCSQLGFGYRAPDSCSDSRFFFWFRLRLSLGFNFSWCGSGNQPRQTSVSVNSRFGFGLGSGYELGMVQQVRVQAPSRQDKLVNGSVRSR</sequence>
<keyword evidence="2" id="KW-1185">Reference proteome</keyword>
<dbReference type="Gramene" id="mRNA:HanXRQr2_Chr10g0427701">
    <property type="protein sequence ID" value="CDS:HanXRQr2_Chr10g0427701.1"/>
    <property type="gene ID" value="HanXRQr2_Chr10g0427701"/>
</dbReference>
<reference evidence="1" key="1">
    <citation type="journal article" date="2017" name="Nature">
        <title>The sunflower genome provides insights into oil metabolism, flowering and Asterid evolution.</title>
        <authorList>
            <person name="Badouin H."/>
            <person name="Gouzy J."/>
            <person name="Grassa C.J."/>
            <person name="Murat F."/>
            <person name="Staton S.E."/>
            <person name="Cottret L."/>
            <person name="Lelandais-Briere C."/>
            <person name="Owens G.L."/>
            <person name="Carrere S."/>
            <person name="Mayjonade B."/>
            <person name="Legrand L."/>
            <person name="Gill N."/>
            <person name="Kane N.C."/>
            <person name="Bowers J.E."/>
            <person name="Hubner S."/>
            <person name="Bellec A."/>
            <person name="Berard A."/>
            <person name="Berges H."/>
            <person name="Blanchet N."/>
            <person name="Boniface M.C."/>
            <person name="Brunel D."/>
            <person name="Catrice O."/>
            <person name="Chaidir N."/>
            <person name="Claudel C."/>
            <person name="Donnadieu C."/>
            <person name="Faraut T."/>
            <person name="Fievet G."/>
            <person name="Helmstetter N."/>
            <person name="King M."/>
            <person name="Knapp S.J."/>
            <person name="Lai Z."/>
            <person name="Le Paslier M.C."/>
            <person name="Lippi Y."/>
            <person name="Lorenzon L."/>
            <person name="Mandel J.R."/>
            <person name="Marage G."/>
            <person name="Marchand G."/>
            <person name="Marquand E."/>
            <person name="Bret-Mestries E."/>
            <person name="Morien E."/>
            <person name="Nambeesan S."/>
            <person name="Nguyen T."/>
            <person name="Pegot-Espagnet P."/>
            <person name="Pouilly N."/>
            <person name="Raftis F."/>
            <person name="Sallet E."/>
            <person name="Schiex T."/>
            <person name="Thomas J."/>
            <person name="Vandecasteele C."/>
            <person name="Vares D."/>
            <person name="Vear F."/>
            <person name="Vautrin S."/>
            <person name="Crespi M."/>
            <person name="Mangin B."/>
            <person name="Burke J.M."/>
            <person name="Salse J."/>
            <person name="Munos S."/>
            <person name="Vincourt P."/>
            <person name="Rieseberg L.H."/>
            <person name="Langlade N.B."/>
        </authorList>
    </citation>
    <scope>NUCLEOTIDE SEQUENCE</scope>
    <source>
        <tissue evidence="1">Leaves</tissue>
    </source>
</reference>